<name>A0A4Y2KTU7_ARAVE</name>
<dbReference type="Proteomes" id="UP000499080">
    <property type="component" value="Unassembled WGS sequence"/>
</dbReference>
<proteinExistence type="predicted"/>
<comment type="caution">
    <text evidence="2">The sequence shown here is derived from an EMBL/GenBank/DDBJ whole genome shotgun (WGS) entry which is preliminary data.</text>
</comment>
<organism evidence="2 3">
    <name type="scientific">Araneus ventricosus</name>
    <name type="common">Orbweaver spider</name>
    <name type="synonym">Epeira ventricosa</name>
    <dbReference type="NCBI Taxonomy" id="182803"/>
    <lineage>
        <taxon>Eukaryota</taxon>
        <taxon>Metazoa</taxon>
        <taxon>Ecdysozoa</taxon>
        <taxon>Arthropoda</taxon>
        <taxon>Chelicerata</taxon>
        <taxon>Arachnida</taxon>
        <taxon>Araneae</taxon>
        <taxon>Araneomorphae</taxon>
        <taxon>Entelegynae</taxon>
        <taxon>Araneoidea</taxon>
        <taxon>Araneidae</taxon>
        <taxon>Araneus</taxon>
    </lineage>
</organism>
<gene>
    <name evidence="2" type="ORF">AVEN_59199_1</name>
</gene>
<sequence>MLSKYCPECTTAKRDLGENCADLSIWYKAHKPECSENYTGSSNDPEVIAAEILWKRSVENCVMRYMSALSDGDSKTYQDLLELDVYDDSMNISKEECLNHVAKRLGTGLRNKIKEWRSKGVTNGGRKEESLKESTLFKHSNFYRKAIKDNVPDVQKMKTGIFVSLFHTSSTDKAPMHNEFPTGLTSWRFYQSALANNEKPKSHSSMKRKLSKQVLEKILIRLSNNKLLGRCVSGKTQNVNQRIHSVILKNFPKQTLFLKDSSNWQ</sequence>
<evidence type="ECO:0000313" key="2">
    <source>
        <dbReference type="EMBL" id="GBN04786.1"/>
    </source>
</evidence>
<feature type="domain" description="Mutator-like transposase" evidence="1">
    <location>
        <begin position="3"/>
        <end position="170"/>
    </location>
</feature>
<dbReference type="InterPro" id="IPR049012">
    <property type="entry name" value="Mutator_transp_dom"/>
</dbReference>
<accession>A0A4Y2KTU7</accession>
<dbReference type="Pfam" id="PF20700">
    <property type="entry name" value="Mutator"/>
    <property type="match status" value="1"/>
</dbReference>
<reference evidence="2 3" key="1">
    <citation type="journal article" date="2019" name="Sci. Rep.">
        <title>Orb-weaving spider Araneus ventricosus genome elucidates the spidroin gene catalogue.</title>
        <authorList>
            <person name="Kono N."/>
            <person name="Nakamura H."/>
            <person name="Ohtoshi R."/>
            <person name="Moran D.A.P."/>
            <person name="Shinohara A."/>
            <person name="Yoshida Y."/>
            <person name="Fujiwara M."/>
            <person name="Mori M."/>
            <person name="Tomita M."/>
            <person name="Arakawa K."/>
        </authorList>
    </citation>
    <scope>NUCLEOTIDE SEQUENCE [LARGE SCALE GENOMIC DNA]</scope>
</reference>
<dbReference type="AlphaFoldDB" id="A0A4Y2KTU7"/>
<evidence type="ECO:0000313" key="3">
    <source>
        <dbReference type="Proteomes" id="UP000499080"/>
    </source>
</evidence>
<evidence type="ECO:0000259" key="1">
    <source>
        <dbReference type="Pfam" id="PF20700"/>
    </source>
</evidence>
<keyword evidence="3" id="KW-1185">Reference proteome</keyword>
<protein>
    <recommendedName>
        <fullName evidence="1">Mutator-like transposase domain-containing protein</fullName>
    </recommendedName>
</protein>
<dbReference type="EMBL" id="BGPR01115694">
    <property type="protein sequence ID" value="GBN04786.1"/>
    <property type="molecule type" value="Genomic_DNA"/>
</dbReference>